<dbReference type="Gene3D" id="3.20.20.30">
    <property type="entry name" value="Luciferase-like domain"/>
    <property type="match status" value="1"/>
</dbReference>
<sequence>MTTPRPFRFAVNMMAPAARAEWIAKCRKAERIGFDVIVVPDHLGMPAPFPALVLAAEATERLRLGTLVINTSFYNPALLARDVAGTDQLTGGRLELGLGAGYVKAEFDDAGLPFGSPGKRIDHLERTVTELRTRLNDPEHQPRPAQKQVPLLLAGRGDRMLRLAARHADIITFSGVEKPAEDGQMAPLATAERVAERVSYARNLLGERAQEVEFNFPLQMVRITNDRRAAVAEWEERAGLSVDQLLEIPGMLVGTPKQIAEQLRHTRETLGVTYLTALEPDMDDFARVIEELR</sequence>
<dbReference type="NCBIfam" id="TIGR03621">
    <property type="entry name" value="F420_MSMEG_2516"/>
    <property type="match status" value="1"/>
</dbReference>
<dbReference type="AlphaFoldDB" id="A0A7H8XVB1"/>
<dbReference type="SUPFAM" id="SSF51679">
    <property type="entry name" value="Bacterial luciferase-like"/>
    <property type="match status" value="1"/>
</dbReference>
<keyword evidence="3" id="KW-0560">Oxidoreductase</keyword>
<dbReference type="GO" id="GO:0046306">
    <property type="term" value="P:alkanesulfonate catabolic process"/>
    <property type="evidence" value="ECO:0007669"/>
    <property type="project" value="TreeGrafter"/>
</dbReference>
<evidence type="ECO:0000313" key="6">
    <source>
        <dbReference type="EMBL" id="QLD28604.1"/>
    </source>
</evidence>
<dbReference type="InterPro" id="IPR036661">
    <property type="entry name" value="Luciferase-like_sf"/>
</dbReference>
<dbReference type="Pfam" id="PF00296">
    <property type="entry name" value="Bac_luciferase"/>
    <property type="match status" value="1"/>
</dbReference>
<evidence type="ECO:0000259" key="5">
    <source>
        <dbReference type="Pfam" id="PF00296"/>
    </source>
</evidence>
<accession>A0A7H8XVB1</accession>
<gene>
    <name evidence="6" type="ORF">HXZ27_15925</name>
</gene>
<name>A0A7H8XVB1_9ACTN</name>
<dbReference type="InterPro" id="IPR011251">
    <property type="entry name" value="Luciferase-like_dom"/>
</dbReference>
<dbReference type="EMBL" id="CP058322">
    <property type="protein sequence ID" value="QLD28604.1"/>
    <property type="molecule type" value="Genomic_DNA"/>
</dbReference>
<proteinExistence type="predicted"/>
<dbReference type="InterPro" id="IPR019923">
    <property type="entry name" value="Lucif-like_OxRdtase_MSMEG_2516"/>
</dbReference>
<protein>
    <submittedName>
        <fullName evidence="6">LLM class F420-dependent oxidoreductase</fullName>
    </submittedName>
</protein>
<keyword evidence="1" id="KW-0285">Flavoprotein</keyword>
<keyword evidence="4" id="KW-0503">Monooxygenase</keyword>
<evidence type="ECO:0000313" key="7">
    <source>
        <dbReference type="Proteomes" id="UP000509335"/>
    </source>
</evidence>
<evidence type="ECO:0000256" key="3">
    <source>
        <dbReference type="ARBA" id="ARBA00023002"/>
    </source>
</evidence>
<dbReference type="GO" id="GO:0008726">
    <property type="term" value="F:alkanesulfonate monooxygenase activity"/>
    <property type="evidence" value="ECO:0007669"/>
    <property type="project" value="TreeGrafter"/>
</dbReference>
<dbReference type="PANTHER" id="PTHR42847:SF4">
    <property type="entry name" value="ALKANESULFONATE MONOOXYGENASE-RELATED"/>
    <property type="match status" value="1"/>
</dbReference>
<evidence type="ECO:0000256" key="1">
    <source>
        <dbReference type="ARBA" id="ARBA00022630"/>
    </source>
</evidence>
<dbReference type="PANTHER" id="PTHR42847">
    <property type="entry name" value="ALKANESULFONATE MONOOXYGENASE"/>
    <property type="match status" value="1"/>
</dbReference>
<reference evidence="6 7" key="1">
    <citation type="submission" date="2020-07" db="EMBL/GenBank/DDBJ databases">
        <title>A bifunctional nitrone conjugated secondary metabolite targeting the ribosome.</title>
        <authorList>
            <person name="Limbrick E.M."/>
            <person name="Graf M."/>
            <person name="Derewacz D.K."/>
            <person name="Nguyen F."/>
            <person name="Spraggins J.M."/>
            <person name="Wieland M."/>
            <person name="Ynigez-Gutierrez A.E."/>
            <person name="Reisman B.J."/>
            <person name="Zinshteyn B."/>
            <person name="McCulloch K."/>
            <person name="Iverson T.M."/>
            <person name="Green R."/>
            <person name="Wilson D.N."/>
            <person name="Bachmann B.O."/>
        </authorList>
    </citation>
    <scope>NUCLEOTIDE SEQUENCE [LARGE SCALE GENOMIC DNA]</scope>
    <source>
        <strain evidence="7">aurantiaca</strain>
    </source>
</reference>
<dbReference type="Proteomes" id="UP000509335">
    <property type="component" value="Chromosome"/>
</dbReference>
<dbReference type="InterPro" id="IPR050172">
    <property type="entry name" value="SsuD_RutA_monooxygenase"/>
</dbReference>
<evidence type="ECO:0000256" key="4">
    <source>
        <dbReference type="ARBA" id="ARBA00023033"/>
    </source>
</evidence>
<evidence type="ECO:0000256" key="2">
    <source>
        <dbReference type="ARBA" id="ARBA00022643"/>
    </source>
</evidence>
<dbReference type="KEGG" id="mcab:HXZ27_15925"/>
<feature type="domain" description="Luciferase-like" evidence="5">
    <location>
        <begin position="11"/>
        <end position="273"/>
    </location>
</feature>
<keyword evidence="2" id="KW-0288">FMN</keyword>
<organism evidence="6 7">
    <name type="scientific">Micromonospora carbonacea</name>
    <dbReference type="NCBI Taxonomy" id="47853"/>
    <lineage>
        <taxon>Bacteria</taxon>
        <taxon>Bacillati</taxon>
        <taxon>Actinomycetota</taxon>
        <taxon>Actinomycetes</taxon>
        <taxon>Micromonosporales</taxon>
        <taxon>Micromonosporaceae</taxon>
        <taxon>Micromonospora</taxon>
    </lineage>
</organism>